<evidence type="ECO:0000313" key="1">
    <source>
        <dbReference type="EMBL" id="RXJ45900.1"/>
    </source>
</evidence>
<sequence>MKKIDTIIFDLGGVLIDWNPEYVYLDAFDGDREKMQWFFDHVCTHDWNENQDAGYPLEKATEERIALFPEHEELIRMFYGRWEEMLGGAIDGTVQILKKLMDSKQFQVVALTNWSHETFPIALQTFDFLHWFEGILVSGEEKTRKPFKDIYQLTLDRFNIEAERSLFIDDNLRNIMAAKEMDINTIHFKNPKQLEEELIAFGINL</sequence>
<dbReference type="SFLD" id="SFLDG01129">
    <property type="entry name" value="C1.5:_HAD__Beta-PGM__Phosphata"/>
    <property type="match status" value="1"/>
</dbReference>
<dbReference type="Gene3D" id="3.40.50.1000">
    <property type="entry name" value="HAD superfamily/HAD-like"/>
    <property type="match status" value="1"/>
</dbReference>
<dbReference type="RefSeq" id="WP_129018102.1">
    <property type="nucleotide sequence ID" value="NZ_SDDZ01000009.1"/>
</dbReference>
<dbReference type="InterPro" id="IPR006439">
    <property type="entry name" value="HAD-SF_hydro_IA"/>
</dbReference>
<name>A0A4Q0XEQ7_9FLAO</name>
<dbReference type="PANTHER" id="PTHR43611:SF3">
    <property type="entry name" value="FLAVIN MONONUCLEOTIDE HYDROLASE 1, CHLOROPLATIC"/>
    <property type="match status" value="1"/>
</dbReference>
<dbReference type="Proteomes" id="UP000289792">
    <property type="component" value="Unassembled WGS sequence"/>
</dbReference>
<dbReference type="AlphaFoldDB" id="A0A4Q0XEQ7"/>
<dbReference type="PANTHER" id="PTHR43611">
    <property type="entry name" value="ALPHA-D-GLUCOSE 1-PHOSPHATE PHOSPHATASE"/>
    <property type="match status" value="1"/>
</dbReference>
<gene>
    <name evidence="1" type="ORF">ESZ48_13855</name>
</gene>
<dbReference type="PRINTS" id="PR00413">
    <property type="entry name" value="HADHALOGNASE"/>
</dbReference>
<proteinExistence type="predicted"/>
<dbReference type="SFLD" id="SFLDS00003">
    <property type="entry name" value="Haloacid_Dehalogenase"/>
    <property type="match status" value="1"/>
</dbReference>
<dbReference type="InterPro" id="IPR036412">
    <property type="entry name" value="HAD-like_sf"/>
</dbReference>
<keyword evidence="2" id="KW-1185">Reference proteome</keyword>
<organism evidence="1 2">
    <name type="scientific">Gelidibacter gilvus</name>
    <dbReference type="NCBI Taxonomy" id="59602"/>
    <lineage>
        <taxon>Bacteria</taxon>
        <taxon>Pseudomonadati</taxon>
        <taxon>Bacteroidota</taxon>
        <taxon>Flavobacteriia</taxon>
        <taxon>Flavobacteriales</taxon>
        <taxon>Flavobacteriaceae</taxon>
        <taxon>Gelidibacter</taxon>
    </lineage>
</organism>
<dbReference type="EMBL" id="SDDZ01000009">
    <property type="protein sequence ID" value="RXJ45900.1"/>
    <property type="molecule type" value="Genomic_DNA"/>
</dbReference>
<dbReference type="InterPro" id="IPR023214">
    <property type="entry name" value="HAD_sf"/>
</dbReference>
<dbReference type="SUPFAM" id="SSF56784">
    <property type="entry name" value="HAD-like"/>
    <property type="match status" value="1"/>
</dbReference>
<dbReference type="NCBIfam" id="TIGR01509">
    <property type="entry name" value="HAD-SF-IA-v3"/>
    <property type="match status" value="1"/>
</dbReference>
<evidence type="ECO:0000313" key="2">
    <source>
        <dbReference type="Proteomes" id="UP000289792"/>
    </source>
</evidence>
<dbReference type="OrthoDB" id="9797415at2"/>
<dbReference type="Pfam" id="PF00702">
    <property type="entry name" value="Hydrolase"/>
    <property type="match status" value="1"/>
</dbReference>
<dbReference type="Gene3D" id="1.10.150.240">
    <property type="entry name" value="Putative phosphatase, domain 2"/>
    <property type="match status" value="1"/>
</dbReference>
<comment type="caution">
    <text evidence="1">The sequence shown here is derived from an EMBL/GenBank/DDBJ whole genome shotgun (WGS) entry which is preliminary data.</text>
</comment>
<reference evidence="1 2" key="1">
    <citation type="submission" date="2019-01" db="EMBL/GenBank/DDBJ databases">
        <title>Genome sequence of the Antarctic species Gelidibacter gilvus ACAM 158(T).</title>
        <authorList>
            <person name="Bowman J.P."/>
        </authorList>
    </citation>
    <scope>NUCLEOTIDE SEQUENCE [LARGE SCALE GENOMIC DNA]</scope>
    <source>
        <strain evidence="1 2">IC158</strain>
    </source>
</reference>
<accession>A0A4Q0XEQ7</accession>
<dbReference type="CDD" id="cd02603">
    <property type="entry name" value="HAD_sEH-N_like"/>
    <property type="match status" value="1"/>
</dbReference>
<protein>
    <submittedName>
        <fullName evidence="1">HAD family phosphatase</fullName>
    </submittedName>
</protein>
<dbReference type="InterPro" id="IPR023198">
    <property type="entry name" value="PGP-like_dom2"/>
</dbReference>